<sequence>MLKEQLINALLWNENEAIIKRLEEEAIENDVFDDDNGKRIERKNKESLGSYIDRCTTDLMNNFSMEKYLRLKSLYRNYNNQGDSSLVIVESKKPKKFTFPHKKKLAVGVATLAIGATIFNIFKEKK</sequence>
<comment type="caution">
    <text evidence="2">The sequence shown here is derived from an EMBL/GenBank/DDBJ whole genome shotgun (WGS) entry which is preliminary data.</text>
</comment>
<organism evidence="2 3">
    <name type="scientific">Eubacterium multiforme</name>
    <dbReference type="NCBI Taxonomy" id="83339"/>
    <lineage>
        <taxon>Bacteria</taxon>
        <taxon>Bacillati</taxon>
        <taxon>Bacillota</taxon>
        <taxon>Clostridia</taxon>
        <taxon>Eubacteriales</taxon>
        <taxon>Eubacteriaceae</taxon>
        <taxon>Eubacterium</taxon>
    </lineage>
</organism>
<dbReference type="Proteomes" id="UP001228504">
    <property type="component" value="Unassembled WGS sequence"/>
</dbReference>
<dbReference type="RefSeq" id="WP_307487612.1">
    <property type="nucleotide sequence ID" value="NZ_JAUSUF010000013.1"/>
</dbReference>
<keyword evidence="1" id="KW-0472">Membrane</keyword>
<evidence type="ECO:0000256" key="1">
    <source>
        <dbReference type="SAM" id="Phobius"/>
    </source>
</evidence>
<feature type="transmembrane region" description="Helical" evidence="1">
    <location>
        <begin position="105"/>
        <end position="122"/>
    </location>
</feature>
<protein>
    <submittedName>
        <fullName evidence="2">Uncharacterized protein</fullName>
    </submittedName>
</protein>
<keyword evidence="1" id="KW-1133">Transmembrane helix</keyword>
<evidence type="ECO:0000313" key="3">
    <source>
        <dbReference type="Proteomes" id="UP001228504"/>
    </source>
</evidence>
<proteinExistence type="predicted"/>
<dbReference type="EMBL" id="JAUSUF010000013">
    <property type="protein sequence ID" value="MDQ0150810.1"/>
    <property type="molecule type" value="Genomic_DNA"/>
</dbReference>
<keyword evidence="1" id="KW-0812">Transmembrane</keyword>
<reference evidence="2 3" key="1">
    <citation type="submission" date="2023-07" db="EMBL/GenBank/DDBJ databases">
        <title>Genomic Encyclopedia of Type Strains, Phase IV (KMG-IV): sequencing the most valuable type-strain genomes for metagenomic binning, comparative biology and taxonomic classification.</title>
        <authorList>
            <person name="Goeker M."/>
        </authorList>
    </citation>
    <scope>NUCLEOTIDE SEQUENCE [LARGE SCALE GENOMIC DNA]</scope>
    <source>
        <strain evidence="2 3">DSM 20694</strain>
    </source>
</reference>
<accession>A0ABT9UWW1</accession>
<keyword evidence="3" id="KW-1185">Reference proteome</keyword>
<name>A0ABT9UWW1_9FIRM</name>
<evidence type="ECO:0000313" key="2">
    <source>
        <dbReference type="EMBL" id="MDQ0150810.1"/>
    </source>
</evidence>
<gene>
    <name evidence="2" type="ORF">J2S18_002784</name>
</gene>